<name>A0AAV8XWT8_9CUCU</name>
<keyword evidence="2" id="KW-1185">Reference proteome</keyword>
<dbReference type="AlphaFoldDB" id="A0AAV8XWT8"/>
<dbReference type="Proteomes" id="UP001162162">
    <property type="component" value="Unassembled WGS sequence"/>
</dbReference>
<organism evidence="1 2">
    <name type="scientific">Aromia moschata</name>
    <dbReference type="NCBI Taxonomy" id="1265417"/>
    <lineage>
        <taxon>Eukaryota</taxon>
        <taxon>Metazoa</taxon>
        <taxon>Ecdysozoa</taxon>
        <taxon>Arthropoda</taxon>
        <taxon>Hexapoda</taxon>
        <taxon>Insecta</taxon>
        <taxon>Pterygota</taxon>
        <taxon>Neoptera</taxon>
        <taxon>Endopterygota</taxon>
        <taxon>Coleoptera</taxon>
        <taxon>Polyphaga</taxon>
        <taxon>Cucujiformia</taxon>
        <taxon>Chrysomeloidea</taxon>
        <taxon>Cerambycidae</taxon>
        <taxon>Cerambycinae</taxon>
        <taxon>Callichromatini</taxon>
        <taxon>Aromia</taxon>
    </lineage>
</organism>
<evidence type="ECO:0000313" key="1">
    <source>
        <dbReference type="EMBL" id="KAJ8942937.1"/>
    </source>
</evidence>
<comment type="caution">
    <text evidence="1">The sequence shown here is derived from an EMBL/GenBank/DDBJ whole genome shotgun (WGS) entry which is preliminary data.</text>
</comment>
<proteinExistence type="predicted"/>
<evidence type="ECO:0000313" key="2">
    <source>
        <dbReference type="Proteomes" id="UP001162162"/>
    </source>
</evidence>
<protein>
    <submittedName>
        <fullName evidence="1">Uncharacterized protein</fullName>
    </submittedName>
</protein>
<sequence>MEPYLDCFSLYRTMQQQAFYFISRRYVHDVQQVHLSHMYIDRTANVRNLPPYLTFAVLAVLFRKDTKKNVINSGMNEKDGNRALAAADDAACLKTTVCKISPAKI</sequence>
<accession>A0AAV8XWT8</accession>
<gene>
    <name evidence="1" type="ORF">NQ318_003823</name>
</gene>
<dbReference type="EMBL" id="JAPWTK010000308">
    <property type="protein sequence ID" value="KAJ8942937.1"/>
    <property type="molecule type" value="Genomic_DNA"/>
</dbReference>
<reference evidence="1" key="1">
    <citation type="journal article" date="2023" name="Insect Mol. Biol.">
        <title>Genome sequencing provides insights into the evolution of gene families encoding plant cell wall-degrading enzymes in longhorned beetles.</title>
        <authorList>
            <person name="Shin N.R."/>
            <person name="Okamura Y."/>
            <person name="Kirsch R."/>
            <person name="Pauchet Y."/>
        </authorList>
    </citation>
    <scope>NUCLEOTIDE SEQUENCE</scope>
    <source>
        <strain evidence="1">AMC_N1</strain>
    </source>
</reference>